<dbReference type="InterPro" id="IPR020806">
    <property type="entry name" value="PKS_PP-bd"/>
</dbReference>
<evidence type="ECO:0000313" key="3">
    <source>
        <dbReference type="Proteomes" id="UP000694257"/>
    </source>
</evidence>
<dbReference type="SMART" id="SM00823">
    <property type="entry name" value="PKS_PP"/>
    <property type="match status" value="1"/>
</dbReference>
<feature type="domain" description="Carrier" evidence="1">
    <location>
        <begin position="3"/>
        <end position="82"/>
    </location>
</feature>
<name>A0ABX8RWT2_NOCIO</name>
<dbReference type="Proteomes" id="UP000694257">
    <property type="component" value="Chromosome"/>
</dbReference>
<reference evidence="2 3" key="1">
    <citation type="submission" date="2021-07" db="EMBL/GenBank/DDBJ databases">
        <title>Whole Genome Sequence of Nocardia Iowensis.</title>
        <authorList>
            <person name="Lamm A."/>
            <person name="Collins-Fairclough A.M."/>
            <person name="Bunk B."/>
            <person name="Sproer C."/>
        </authorList>
    </citation>
    <scope>NUCLEOTIDE SEQUENCE [LARGE SCALE GENOMIC DNA]</scope>
    <source>
        <strain evidence="2 3">NRRL 5646</strain>
    </source>
</reference>
<dbReference type="RefSeq" id="WP_218476535.1">
    <property type="nucleotide sequence ID" value="NZ_BAABJN010000018.1"/>
</dbReference>
<evidence type="ECO:0000313" key="2">
    <source>
        <dbReference type="EMBL" id="QXN94103.1"/>
    </source>
</evidence>
<dbReference type="PROSITE" id="PS50075">
    <property type="entry name" value="CARRIER"/>
    <property type="match status" value="1"/>
</dbReference>
<accession>A0ABX8RWT2</accession>
<dbReference type="Pfam" id="PF00550">
    <property type="entry name" value="PP-binding"/>
    <property type="match status" value="1"/>
</dbReference>
<dbReference type="InterPro" id="IPR009081">
    <property type="entry name" value="PP-bd_ACP"/>
</dbReference>
<dbReference type="EMBL" id="CP078145">
    <property type="protein sequence ID" value="QXN94103.1"/>
    <property type="molecule type" value="Genomic_DNA"/>
</dbReference>
<keyword evidence="3" id="KW-1185">Reference proteome</keyword>
<protein>
    <submittedName>
        <fullName evidence="2">Acyl carrier protein</fullName>
    </submittedName>
</protein>
<sequence>MAEFTIEDLRPILVQAFGEPDEELGVAGDITAIEFEELGLDSLALIETQALIRRQFGVRLEDGQITGTSTPAELIAAVNALLAEAPLAALTSTSTPLVQRGNNPVPQS</sequence>
<organism evidence="2 3">
    <name type="scientific">Nocardia iowensis</name>
    <dbReference type="NCBI Taxonomy" id="204891"/>
    <lineage>
        <taxon>Bacteria</taxon>
        <taxon>Bacillati</taxon>
        <taxon>Actinomycetota</taxon>
        <taxon>Actinomycetes</taxon>
        <taxon>Mycobacteriales</taxon>
        <taxon>Nocardiaceae</taxon>
        <taxon>Nocardia</taxon>
    </lineage>
</organism>
<proteinExistence type="predicted"/>
<gene>
    <name evidence="2" type="ORF">KV110_14180</name>
</gene>
<evidence type="ECO:0000259" key="1">
    <source>
        <dbReference type="PROSITE" id="PS50075"/>
    </source>
</evidence>